<sequence>MASRVQCVAHRGGADLAPENTVAAFRKALTFAADAVEVDVQVSRDGQLVIFHDNTVDRLTDATGNILDLDFAFLRSLNVAAHFPGWPTAEQMPTLREVLDVIKGRAEIYVELKTSKRDGILGRYPHIMELVLADLYTTDMLKETLIISFDWQMLAEIKRLEPAIATGMLTSDNTWKLATEQDLTALLAKVETLKCGWLDMEYKQLKPEIVPVLHAQGVKLGIWDANTEDEIRSCIEAGVDSITTDRPDLVALCLQHTAEM</sequence>
<dbReference type="Proteomes" id="UP000248806">
    <property type="component" value="Unassembled WGS sequence"/>
</dbReference>
<keyword evidence="3" id="KW-1185">Reference proteome</keyword>
<dbReference type="InterPro" id="IPR017946">
    <property type="entry name" value="PLC-like_Pdiesterase_TIM-brl"/>
</dbReference>
<evidence type="ECO:0000259" key="1">
    <source>
        <dbReference type="PROSITE" id="PS51704"/>
    </source>
</evidence>
<dbReference type="PROSITE" id="PS51704">
    <property type="entry name" value="GP_PDE"/>
    <property type="match status" value="1"/>
</dbReference>
<evidence type="ECO:0000313" key="2">
    <source>
        <dbReference type="EMBL" id="PZW21001.1"/>
    </source>
</evidence>
<dbReference type="PANTHER" id="PTHR46211:SF14">
    <property type="entry name" value="GLYCEROPHOSPHODIESTER PHOSPHODIESTERASE"/>
    <property type="match status" value="1"/>
</dbReference>
<dbReference type="InterPro" id="IPR030395">
    <property type="entry name" value="GP_PDE_dom"/>
</dbReference>
<dbReference type="SUPFAM" id="SSF51695">
    <property type="entry name" value="PLC-like phosphodiesterases"/>
    <property type="match status" value="1"/>
</dbReference>
<dbReference type="RefSeq" id="WP_111326000.1">
    <property type="nucleotide sequence ID" value="NZ_BIFX01000001.1"/>
</dbReference>
<dbReference type="PANTHER" id="PTHR46211">
    <property type="entry name" value="GLYCEROPHOSPHORYL DIESTER PHOSPHODIESTERASE"/>
    <property type="match status" value="1"/>
</dbReference>
<organism evidence="2 3">
    <name type="scientific">Thermosporothrix hazakensis</name>
    <dbReference type="NCBI Taxonomy" id="644383"/>
    <lineage>
        <taxon>Bacteria</taxon>
        <taxon>Bacillati</taxon>
        <taxon>Chloroflexota</taxon>
        <taxon>Ktedonobacteria</taxon>
        <taxon>Ktedonobacterales</taxon>
        <taxon>Thermosporotrichaceae</taxon>
        <taxon>Thermosporothrix</taxon>
    </lineage>
</organism>
<dbReference type="EMBL" id="QKUF01000038">
    <property type="protein sequence ID" value="PZW21001.1"/>
    <property type="molecule type" value="Genomic_DNA"/>
</dbReference>
<dbReference type="Gene3D" id="3.20.20.190">
    <property type="entry name" value="Phosphatidylinositol (PI) phosphodiesterase"/>
    <property type="match status" value="1"/>
</dbReference>
<accession>A0A326TV96</accession>
<dbReference type="GO" id="GO:0006629">
    <property type="term" value="P:lipid metabolic process"/>
    <property type="evidence" value="ECO:0007669"/>
    <property type="project" value="InterPro"/>
</dbReference>
<comment type="caution">
    <text evidence="2">The sequence shown here is derived from an EMBL/GenBank/DDBJ whole genome shotgun (WGS) entry which is preliminary data.</text>
</comment>
<dbReference type="AlphaFoldDB" id="A0A326TV96"/>
<name>A0A326TV96_THEHA</name>
<evidence type="ECO:0000313" key="3">
    <source>
        <dbReference type="Proteomes" id="UP000248806"/>
    </source>
</evidence>
<dbReference type="OrthoDB" id="384721at2"/>
<reference evidence="2 3" key="1">
    <citation type="submission" date="2018-06" db="EMBL/GenBank/DDBJ databases">
        <title>Genomic Encyclopedia of Archaeal and Bacterial Type Strains, Phase II (KMG-II): from individual species to whole genera.</title>
        <authorList>
            <person name="Goeker M."/>
        </authorList>
    </citation>
    <scope>NUCLEOTIDE SEQUENCE [LARGE SCALE GENOMIC DNA]</scope>
    <source>
        <strain evidence="2 3">ATCC BAA-1881</strain>
    </source>
</reference>
<gene>
    <name evidence="2" type="ORF">EI42_05763</name>
</gene>
<protein>
    <submittedName>
        <fullName evidence="2">Glycerophosphoryl diester phosphodiesterase</fullName>
    </submittedName>
</protein>
<dbReference type="Pfam" id="PF03009">
    <property type="entry name" value="GDPD"/>
    <property type="match status" value="1"/>
</dbReference>
<feature type="domain" description="GP-PDE" evidence="1">
    <location>
        <begin position="5"/>
        <end position="254"/>
    </location>
</feature>
<dbReference type="GO" id="GO:0008081">
    <property type="term" value="F:phosphoric diester hydrolase activity"/>
    <property type="evidence" value="ECO:0007669"/>
    <property type="project" value="InterPro"/>
</dbReference>
<proteinExistence type="predicted"/>